<dbReference type="AlphaFoldDB" id="A0A2A2L243"/>
<dbReference type="InterPro" id="IPR032675">
    <property type="entry name" value="LRR_dom_sf"/>
</dbReference>
<evidence type="ECO:0000313" key="4">
    <source>
        <dbReference type="EMBL" id="PAV80147.1"/>
    </source>
</evidence>
<name>A0A2A2L243_9BILA</name>
<accession>A0A2A2L243</accession>
<evidence type="ECO:0000256" key="2">
    <source>
        <dbReference type="ARBA" id="ARBA00076566"/>
    </source>
</evidence>
<reference evidence="4 5" key="1">
    <citation type="journal article" date="2017" name="Curr. Biol.">
        <title>Genome architecture and evolution of a unichromosomal asexual nematode.</title>
        <authorList>
            <person name="Fradin H."/>
            <person name="Zegar C."/>
            <person name="Gutwein M."/>
            <person name="Lucas J."/>
            <person name="Kovtun M."/>
            <person name="Corcoran D."/>
            <person name="Baugh L.R."/>
            <person name="Kiontke K."/>
            <person name="Gunsalus K."/>
            <person name="Fitch D.H."/>
            <person name="Piano F."/>
        </authorList>
    </citation>
    <scope>NUCLEOTIDE SEQUENCE [LARGE SCALE GENOMIC DNA]</scope>
    <source>
        <strain evidence="4">PF1309</strain>
    </source>
</reference>
<organism evidence="4 5">
    <name type="scientific">Diploscapter pachys</name>
    <dbReference type="NCBI Taxonomy" id="2018661"/>
    <lineage>
        <taxon>Eukaryota</taxon>
        <taxon>Metazoa</taxon>
        <taxon>Ecdysozoa</taxon>
        <taxon>Nematoda</taxon>
        <taxon>Chromadorea</taxon>
        <taxon>Rhabditida</taxon>
        <taxon>Rhabditina</taxon>
        <taxon>Rhabditomorpha</taxon>
        <taxon>Rhabditoidea</taxon>
        <taxon>Rhabditidae</taxon>
        <taxon>Diploscapter</taxon>
    </lineage>
</organism>
<proteinExistence type="inferred from homology"/>
<sequence>MASSSRTVPNLCQAKTLLILQNRTKLRFEEYAKEKHALQNFIKLKGGIYITPEKKSWVVPEKDIEDQTRRDQGMFPFDFMTSHTQMRYLDHSYDNIRRIRNYENFQVMQYDQRMIPERLLFLGPDLAAAHFLVHRGAAVKFLGENAWIKKDKWGNYSLPGRKVPGLFIEAIDASDTSLMFEGFDNLGNLKHLRLLRLSNCPYVDDWVLSRVGGLMDKLEMLDISFCNKVTGKGLMGLTTLKKLKHLRLDGIPAKDLAKASILLEEVIPLLSITGVDYDFELEQTEKERRLLENKNVVLDARDNAFVEDENGRLFYVSGSLNERPLVDDLDRPIVINTIRREIPRMSDKEFEELDQLSGGKLRHFLVGSPSGYEWKETTETALKHEDKLNKSLGIPTDPKMLPKEKRPEIDMEKPKSLLAEEKQKFLANLAKVDKEWEHLVRDFNSKQLEIEQHLQSRGQIPEIDEEKLLTEANEEHENETKKEAVVGEKS</sequence>
<keyword evidence="5" id="KW-1185">Reference proteome</keyword>
<evidence type="ECO:0000256" key="1">
    <source>
        <dbReference type="ARBA" id="ARBA00006901"/>
    </source>
</evidence>
<dbReference type="OrthoDB" id="1708588at2759"/>
<dbReference type="STRING" id="2018661.A0A2A2L243"/>
<dbReference type="FunFam" id="3.80.10.10:FF:000168">
    <property type="entry name" value="Distal membrane arm assembly complex 2"/>
    <property type="match status" value="1"/>
</dbReference>
<gene>
    <name evidence="4" type="ORF">WR25_19936</name>
</gene>
<dbReference type="Proteomes" id="UP000218231">
    <property type="component" value="Unassembled WGS sequence"/>
</dbReference>
<evidence type="ECO:0000256" key="3">
    <source>
        <dbReference type="SAM" id="MobiDB-lite"/>
    </source>
</evidence>
<dbReference type="EMBL" id="LIAE01007310">
    <property type="protein sequence ID" value="PAV80147.1"/>
    <property type="molecule type" value="Genomic_DNA"/>
</dbReference>
<dbReference type="Gene3D" id="3.80.10.10">
    <property type="entry name" value="Ribonuclease Inhibitor"/>
    <property type="match status" value="1"/>
</dbReference>
<comment type="similarity">
    <text evidence="1">Belongs to the ATP synthase subunit s family.</text>
</comment>
<evidence type="ECO:0000313" key="5">
    <source>
        <dbReference type="Proteomes" id="UP000218231"/>
    </source>
</evidence>
<protein>
    <recommendedName>
        <fullName evidence="2">ATP synthase subunit s-like protein</fullName>
    </recommendedName>
</protein>
<dbReference type="SUPFAM" id="SSF52047">
    <property type="entry name" value="RNI-like"/>
    <property type="match status" value="1"/>
</dbReference>
<comment type="caution">
    <text evidence="4">The sequence shown here is derived from an EMBL/GenBank/DDBJ whole genome shotgun (WGS) entry which is preliminary data.</text>
</comment>
<feature type="region of interest" description="Disordered" evidence="3">
    <location>
        <begin position="471"/>
        <end position="490"/>
    </location>
</feature>